<feature type="transmembrane region" description="Helical" evidence="1">
    <location>
        <begin position="30"/>
        <end position="49"/>
    </location>
</feature>
<protein>
    <submittedName>
        <fullName evidence="2">Uncharacterized protein</fullName>
    </submittedName>
</protein>
<keyword evidence="1" id="KW-0812">Transmembrane</keyword>
<reference evidence="2" key="1">
    <citation type="submission" date="2018-06" db="EMBL/GenBank/DDBJ databases">
        <authorList>
            <person name="Zhirakovskaya E."/>
        </authorList>
    </citation>
    <scope>NUCLEOTIDE SEQUENCE</scope>
</reference>
<organism evidence="2">
    <name type="scientific">hydrothermal vent metagenome</name>
    <dbReference type="NCBI Taxonomy" id="652676"/>
    <lineage>
        <taxon>unclassified sequences</taxon>
        <taxon>metagenomes</taxon>
        <taxon>ecological metagenomes</taxon>
    </lineage>
</organism>
<keyword evidence="1" id="KW-1133">Transmembrane helix</keyword>
<keyword evidence="1" id="KW-0472">Membrane</keyword>
<feature type="non-terminal residue" evidence="2">
    <location>
        <position position="50"/>
    </location>
</feature>
<dbReference type="AlphaFoldDB" id="A0A3B0U608"/>
<accession>A0A3B0U608</accession>
<evidence type="ECO:0000313" key="2">
    <source>
        <dbReference type="EMBL" id="VAW16204.1"/>
    </source>
</evidence>
<name>A0A3B0U608_9ZZZZ</name>
<proteinExistence type="predicted"/>
<dbReference type="EMBL" id="UOEQ01000092">
    <property type="protein sequence ID" value="VAW16204.1"/>
    <property type="molecule type" value="Genomic_DNA"/>
</dbReference>
<sequence>MYEGFVMHRIKTKTGWGIIKMLNLKIAHKLPAIIIGSALIVGVAMGLVGL</sequence>
<evidence type="ECO:0000256" key="1">
    <source>
        <dbReference type="SAM" id="Phobius"/>
    </source>
</evidence>
<gene>
    <name evidence="2" type="ORF">MNBD_ALPHA11-867</name>
</gene>